<feature type="region of interest" description="Disordered" evidence="8">
    <location>
        <begin position="272"/>
        <end position="301"/>
    </location>
</feature>
<dbReference type="PROSITE" id="PS50177">
    <property type="entry name" value="NTF2_DOMAIN"/>
    <property type="match status" value="1"/>
</dbReference>
<dbReference type="InterPro" id="IPR005637">
    <property type="entry name" value="TAP_C_dom"/>
</dbReference>
<dbReference type="GO" id="GO:0015288">
    <property type="term" value="F:porin activity"/>
    <property type="evidence" value="ECO:0007669"/>
    <property type="project" value="EnsemblFungi"/>
</dbReference>
<dbReference type="InterPro" id="IPR001611">
    <property type="entry name" value="Leu-rich_rpt"/>
</dbReference>
<dbReference type="InterPro" id="IPR032675">
    <property type="entry name" value="LRR_dom_sf"/>
</dbReference>
<feature type="compositionally biased region" description="Polar residues" evidence="8">
    <location>
        <begin position="347"/>
        <end position="357"/>
    </location>
</feature>
<dbReference type="SMART" id="SM00804">
    <property type="entry name" value="TAP_C"/>
    <property type="match status" value="1"/>
</dbReference>
<dbReference type="GO" id="GO:0017070">
    <property type="term" value="F:U6 snRNA binding"/>
    <property type="evidence" value="ECO:0007669"/>
    <property type="project" value="EnsemblFungi"/>
</dbReference>
<gene>
    <name evidence="11" type="ORF">SPAPADRAFT_59687</name>
</gene>
<dbReference type="SUPFAM" id="SSF46934">
    <property type="entry name" value="UBA-like"/>
    <property type="match status" value="1"/>
</dbReference>
<evidence type="ECO:0000256" key="2">
    <source>
        <dbReference type="ARBA" id="ARBA00009285"/>
    </source>
</evidence>
<dbReference type="GO" id="GO:0016973">
    <property type="term" value="P:poly(A)+ mRNA export from nucleus"/>
    <property type="evidence" value="ECO:0007669"/>
    <property type="project" value="EnsemblFungi"/>
</dbReference>
<dbReference type="InterPro" id="IPR018222">
    <property type="entry name" value="Nuclear_transport_factor_2_euk"/>
</dbReference>
<keyword evidence="12" id="KW-1185">Reference proteome</keyword>
<feature type="region of interest" description="Disordered" evidence="8">
    <location>
        <begin position="347"/>
        <end position="369"/>
    </location>
</feature>
<dbReference type="InterPro" id="IPR032710">
    <property type="entry name" value="NTF2-like_dom_sf"/>
</dbReference>
<dbReference type="GO" id="GO:0030623">
    <property type="term" value="F:U5 snRNA binding"/>
    <property type="evidence" value="ECO:0007669"/>
    <property type="project" value="EnsemblFungi"/>
</dbReference>
<comment type="similarity">
    <text evidence="2">Belongs to the NXF family.</text>
</comment>
<dbReference type="GO" id="GO:0000056">
    <property type="term" value="P:ribosomal small subunit export from nucleus"/>
    <property type="evidence" value="ECO:0007669"/>
    <property type="project" value="EnsemblFungi"/>
</dbReference>
<dbReference type="PANTHER" id="PTHR10662">
    <property type="entry name" value="NUCLEAR RNA EXPORT FACTOR"/>
    <property type="match status" value="1"/>
</dbReference>
<keyword evidence="5" id="KW-0677">Repeat</keyword>
<dbReference type="KEGG" id="spaa:SPAPADRAFT_59687"/>
<sequence length="427" mass="48300">MSTTSKFFPALMKIANDLKLDVVSIDLSNNELNDLQTISTMATTFPKLQNLSLHNNNFQRIRVFESWKHKLNFLRELILTENPILNNVNELQSIKLELMRSFPRLVVLNGEVLRNEQALNLNLTFPFESTQPMFFQDDNIQNIATNFITNYLKLWDSNRADLMILYQNESQFSMQLDSAHPHLIEASSTTGTDFGYYLHNSRNLTRVSSIKARQAKLATGQEQIYKSFTQLPKTHHDLINKPEMYSMESFTYAPLNGIMIIIHGSFEETAQPDNLDSLNSSSNSGPRGRYGGGPSKKKVPLSKKSFDRTFLVIPGPNGSMIVASDILTIRPFSSTTPWNKPVQAVATPTVTPNQSPAPQGPPSTELPPEIKSRLNPVQQELLVKILLETKLNIQYGIMLCEQSNWDYNQCSINFKNSAPTLPREAFI</sequence>
<evidence type="ECO:0000256" key="3">
    <source>
        <dbReference type="ARBA" id="ARBA00022448"/>
    </source>
</evidence>
<dbReference type="RefSeq" id="XP_007373850.1">
    <property type="nucleotide sequence ID" value="XM_007373788.1"/>
</dbReference>
<dbReference type="PROSITE" id="PS51281">
    <property type="entry name" value="TAP_C"/>
    <property type="match status" value="1"/>
</dbReference>
<keyword evidence="4" id="KW-0433">Leucine-rich repeat</keyword>
<evidence type="ECO:0008006" key="13">
    <source>
        <dbReference type="Google" id="ProtNLM"/>
    </source>
</evidence>
<dbReference type="GO" id="GO:0030620">
    <property type="term" value="F:U2 snRNA binding"/>
    <property type="evidence" value="ECO:0007669"/>
    <property type="project" value="EnsemblFungi"/>
</dbReference>
<dbReference type="CDD" id="cd14342">
    <property type="entry name" value="UBA_TAP-C"/>
    <property type="match status" value="1"/>
</dbReference>
<accession>G3AHV2</accession>
<protein>
    <recommendedName>
        <fullName evidence="13">NTF2 domain-containing protein</fullName>
    </recommendedName>
</protein>
<dbReference type="SUPFAM" id="SSF54427">
    <property type="entry name" value="NTF2-like"/>
    <property type="match status" value="1"/>
</dbReference>
<evidence type="ECO:0000313" key="11">
    <source>
        <dbReference type="EMBL" id="EGW34266.1"/>
    </source>
</evidence>
<dbReference type="GO" id="GO:0042272">
    <property type="term" value="C:nuclear RNA export factor complex"/>
    <property type="evidence" value="ECO:0007669"/>
    <property type="project" value="EnsemblFungi"/>
</dbReference>
<dbReference type="HOGENOM" id="CLU_024991_1_1_1"/>
<evidence type="ECO:0000259" key="9">
    <source>
        <dbReference type="PROSITE" id="PS50177"/>
    </source>
</evidence>
<dbReference type="GO" id="GO:0000055">
    <property type="term" value="P:ribosomal large subunit export from nucleus"/>
    <property type="evidence" value="ECO:0007669"/>
    <property type="project" value="EnsemblFungi"/>
</dbReference>
<feature type="non-terminal residue" evidence="11">
    <location>
        <position position="1"/>
    </location>
</feature>
<dbReference type="PROSITE" id="PS51450">
    <property type="entry name" value="LRR"/>
    <property type="match status" value="1"/>
</dbReference>
<evidence type="ECO:0000256" key="4">
    <source>
        <dbReference type="ARBA" id="ARBA00022614"/>
    </source>
</evidence>
<dbReference type="GO" id="GO:0005643">
    <property type="term" value="C:nuclear pore"/>
    <property type="evidence" value="ECO:0007669"/>
    <property type="project" value="EnsemblFungi"/>
</dbReference>
<keyword evidence="7" id="KW-0539">Nucleus</keyword>
<dbReference type="InterPro" id="IPR002075">
    <property type="entry name" value="NTF2_dom"/>
</dbReference>
<dbReference type="Gene3D" id="1.10.8.10">
    <property type="entry name" value="DNA helicase RuvA subunit, C-terminal domain"/>
    <property type="match status" value="1"/>
</dbReference>
<evidence type="ECO:0000256" key="7">
    <source>
        <dbReference type="ARBA" id="ARBA00023242"/>
    </source>
</evidence>
<dbReference type="GO" id="GO:0030621">
    <property type="term" value="F:U4 snRNA binding"/>
    <property type="evidence" value="ECO:0007669"/>
    <property type="project" value="EnsemblFungi"/>
</dbReference>
<dbReference type="GO" id="GO:0008033">
    <property type="term" value="P:tRNA processing"/>
    <property type="evidence" value="ECO:0007669"/>
    <property type="project" value="EnsemblFungi"/>
</dbReference>
<evidence type="ECO:0000256" key="6">
    <source>
        <dbReference type="ARBA" id="ARBA00022816"/>
    </source>
</evidence>
<dbReference type="PANTHER" id="PTHR10662:SF22">
    <property type="entry name" value="NUCLEAR RNA EXPORT FACTOR 1"/>
    <property type="match status" value="1"/>
</dbReference>
<dbReference type="OrthoDB" id="25872at2759"/>
<name>G3AHV2_SPAPN</name>
<dbReference type="GO" id="GO:0000049">
    <property type="term" value="F:tRNA binding"/>
    <property type="evidence" value="ECO:0007669"/>
    <property type="project" value="EnsemblFungi"/>
</dbReference>
<dbReference type="OMA" id="TEYKMES"/>
<keyword evidence="6" id="KW-0509">mRNA transport</keyword>
<dbReference type="Gene3D" id="3.10.450.50">
    <property type="match status" value="1"/>
</dbReference>
<dbReference type="EMBL" id="GL996500">
    <property type="protein sequence ID" value="EGW34266.1"/>
    <property type="molecule type" value="Genomic_DNA"/>
</dbReference>
<evidence type="ECO:0000259" key="10">
    <source>
        <dbReference type="PROSITE" id="PS51281"/>
    </source>
</evidence>
<dbReference type="FunCoup" id="G3AHV2">
    <property type="interactions" value="532"/>
</dbReference>
<dbReference type="Pfam" id="PF22602">
    <property type="entry name" value="NXF_NTF2"/>
    <property type="match status" value="1"/>
</dbReference>
<organism evidence="12">
    <name type="scientific">Spathaspora passalidarum (strain NRRL Y-27907 / 11-Y1)</name>
    <dbReference type="NCBI Taxonomy" id="619300"/>
    <lineage>
        <taxon>Eukaryota</taxon>
        <taxon>Fungi</taxon>
        <taxon>Dikarya</taxon>
        <taxon>Ascomycota</taxon>
        <taxon>Saccharomycotina</taxon>
        <taxon>Pichiomycetes</taxon>
        <taxon>Debaryomycetaceae</taxon>
        <taxon>Spathaspora</taxon>
    </lineage>
</organism>
<dbReference type="GO" id="GO:0071528">
    <property type="term" value="P:tRNA re-export from nucleus"/>
    <property type="evidence" value="ECO:0007669"/>
    <property type="project" value="EnsemblFungi"/>
</dbReference>
<dbReference type="InParanoid" id="G3AHV2"/>
<dbReference type="Proteomes" id="UP000000709">
    <property type="component" value="Unassembled WGS sequence"/>
</dbReference>
<keyword evidence="3" id="KW-0813">Transport</keyword>
<dbReference type="InterPro" id="IPR009060">
    <property type="entry name" value="UBA-like_sf"/>
</dbReference>
<evidence type="ECO:0000256" key="5">
    <source>
        <dbReference type="ARBA" id="ARBA00022737"/>
    </source>
</evidence>
<dbReference type="STRING" id="619300.G3AHV2"/>
<dbReference type="GO" id="GO:0005737">
    <property type="term" value="C:cytoplasm"/>
    <property type="evidence" value="ECO:0007669"/>
    <property type="project" value="EnsemblFungi"/>
</dbReference>
<reference evidence="11 12" key="1">
    <citation type="journal article" date="2011" name="Proc. Natl. Acad. Sci. U.S.A.">
        <title>Comparative genomics of xylose-fermenting fungi for enhanced biofuel production.</title>
        <authorList>
            <person name="Wohlbach D.J."/>
            <person name="Kuo A."/>
            <person name="Sato T.K."/>
            <person name="Potts K.M."/>
            <person name="Salamov A.A."/>
            <person name="LaButti K.M."/>
            <person name="Sun H."/>
            <person name="Clum A."/>
            <person name="Pangilinan J.L."/>
            <person name="Lindquist E.A."/>
            <person name="Lucas S."/>
            <person name="Lapidus A."/>
            <person name="Jin M."/>
            <person name="Gunawan C."/>
            <person name="Balan V."/>
            <person name="Dale B.E."/>
            <person name="Jeffries T.W."/>
            <person name="Zinkel R."/>
            <person name="Barry K.W."/>
            <person name="Grigoriev I.V."/>
            <person name="Gasch A.P."/>
        </authorList>
    </citation>
    <scope>NUCLEOTIDE SEQUENCE [LARGE SCALE GENOMIC DNA]</scope>
    <source>
        <strain evidence="12">NRRL Y-27907 / 11-Y1</strain>
    </source>
</reference>
<evidence type="ECO:0000313" key="12">
    <source>
        <dbReference type="Proteomes" id="UP000000709"/>
    </source>
</evidence>
<dbReference type="Gene3D" id="3.80.10.10">
    <property type="entry name" value="Ribonuclease Inhibitor"/>
    <property type="match status" value="1"/>
</dbReference>
<evidence type="ECO:0000256" key="8">
    <source>
        <dbReference type="SAM" id="MobiDB-lite"/>
    </source>
</evidence>
<evidence type="ECO:0000256" key="1">
    <source>
        <dbReference type="ARBA" id="ARBA00004123"/>
    </source>
</evidence>
<dbReference type="SUPFAM" id="SSF52058">
    <property type="entry name" value="L domain-like"/>
    <property type="match status" value="1"/>
</dbReference>
<feature type="domain" description="NTF2" evidence="9">
    <location>
        <begin position="143"/>
        <end position="329"/>
    </location>
</feature>
<feature type="domain" description="TAP-C" evidence="10">
    <location>
        <begin position="376"/>
        <end position="427"/>
    </location>
</feature>
<dbReference type="GO" id="GO:0030619">
    <property type="term" value="F:U1 snRNA binding"/>
    <property type="evidence" value="ECO:0007669"/>
    <property type="project" value="EnsemblFungi"/>
</dbReference>
<dbReference type="GeneID" id="18873028"/>
<dbReference type="AlphaFoldDB" id="G3AHV2"/>
<dbReference type="Pfam" id="PF03943">
    <property type="entry name" value="TAP_C"/>
    <property type="match status" value="1"/>
</dbReference>
<dbReference type="eggNOG" id="KOG3763">
    <property type="taxonomic scope" value="Eukaryota"/>
</dbReference>
<proteinExistence type="inferred from homology"/>
<dbReference type="InterPro" id="IPR030217">
    <property type="entry name" value="NXF_fam"/>
</dbReference>
<comment type="subcellular location">
    <subcellularLocation>
        <location evidence="1">Nucleus</location>
    </subcellularLocation>
</comment>